<evidence type="ECO:0000256" key="1">
    <source>
        <dbReference type="SAM" id="MobiDB-lite"/>
    </source>
</evidence>
<gene>
    <name evidence="2" type="ORF">EVAR_8384_1</name>
</gene>
<accession>A0A4C1VD64</accession>
<dbReference type="Proteomes" id="UP000299102">
    <property type="component" value="Unassembled WGS sequence"/>
</dbReference>
<dbReference type="EMBL" id="BGZK01000319">
    <property type="protein sequence ID" value="GBP36549.1"/>
    <property type="molecule type" value="Genomic_DNA"/>
</dbReference>
<protein>
    <submittedName>
        <fullName evidence="2">Uncharacterized protein</fullName>
    </submittedName>
</protein>
<evidence type="ECO:0000313" key="2">
    <source>
        <dbReference type="EMBL" id="GBP36549.1"/>
    </source>
</evidence>
<comment type="caution">
    <text evidence="2">The sequence shown here is derived from an EMBL/GenBank/DDBJ whole genome shotgun (WGS) entry which is preliminary data.</text>
</comment>
<feature type="compositionally biased region" description="Low complexity" evidence="1">
    <location>
        <begin position="103"/>
        <end position="125"/>
    </location>
</feature>
<sequence length="180" mass="19069">MCGYGQRNGNNIQSVFPHSVSRKYGISLFGRERAAHSAASLHYVATAAKTLRIYTSLSDTPADVKPTSEIVPLTDARRGAAGTLIRPRARSPGGAVSALTANASSRAPAGGRGAPTRTRTLASRSSRGRGHSRRGDTRVFHYDARPRPAPPGHTPREKSPTAHAAVGIEGFIEISSGRFE</sequence>
<feature type="region of interest" description="Disordered" evidence="1">
    <location>
        <begin position="86"/>
        <end position="163"/>
    </location>
</feature>
<feature type="compositionally biased region" description="Basic and acidic residues" evidence="1">
    <location>
        <begin position="133"/>
        <end position="146"/>
    </location>
</feature>
<name>A0A4C1VD64_EUMVA</name>
<proteinExistence type="predicted"/>
<organism evidence="2 3">
    <name type="scientific">Eumeta variegata</name>
    <name type="common">Bagworm moth</name>
    <name type="synonym">Eumeta japonica</name>
    <dbReference type="NCBI Taxonomy" id="151549"/>
    <lineage>
        <taxon>Eukaryota</taxon>
        <taxon>Metazoa</taxon>
        <taxon>Ecdysozoa</taxon>
        <taxon>Arthropoda</taxon>
        <taxon>Hexapoda</taxon>
        <taxon>Insecta</taxon>
        <taxon>Pterygota</taxon>
        <taxon>Neoptera</taxon>
        <taxon>Endopterygota</taxon>
        <taxon>Lepidoptera</taxon>
        <taxon>Glossata</taxon>
        <taxon>Ditrysia</taxon>
        <taxon>Tineoidea</taxon>
        <taxon>Psychidae</taxon>
        <taxon>Oiketicinae</taxon>
        <taxon>Eumeta</taxon>
    </lineage>
</organism>
<evidence type="ECO:0000313" key="3">
    <source>
        <dbReference type="Proteomes" id="UP000299102"/>
    </source>
</evidence>
<keyword evidence="3" id="KW-1185">Reference proteome</keyword>
<dbReference type="AlphaFoldDB" id="A0A4C1VD64"/>
<reference evidence="2 3" key="1">
    <citation type="journal article" date="2019" name="Commun. Biol.">
        <title>The bagworm genome reveals a unique fibroin gene that provides high tensile strength.</title>
        <authorList>
            <person name="Kono N."/>
            <person name="Nakamura H."/>
            <person name="Ohtoshi R."/>
            <person name="Tomita M."/>
            <person name="Numata K."/>
            <person name="Arakawa K."/>
        </authorList>
    </citation>
    <scope>NUCLEOTIDE SEQUENCE [LARGE SCALE GENOMIC DNA]</scope>
</reference>